<evidence type="ECO:0000313" key="3">
    <source>
        <dbReference type="Proteomes" id="UP000479190"/>
    </source>
</evidence>
<organism evidence="2 3">
    <name type="scientific">Trichogramma brassicae</name>
    <dbReference type="NCBI Taxonomy" id="86971"/>
    <lineage>
        <taxon>Eukaryota</taxon>
        <taxon>Metazoa</taxon>
        <taxon>Ecdysozoa</taxon>
        <taxon>Arthropoda</taxon>
        <taxon>Hexapoda</taxon>
        <taxon>Insecta</taxon>
        <taxon>Pterygota</taxon>
        <taxon>Neoptera</taxon>
        <taxon>Endopterygota</taxon>
        <taxon>Hymenoptera</taxon>
        <taxon>Apocrita</taxon>
        <taxon>Proctotrupomorpha</taxon>
        <taxon>Chalcidoidea</taxon>
        <taxon>Trichogrammatidae</taxon>
        <taxon>Trichogramma</taxon>
    </lineage>
</organism>
<dbReference type="AlphaFoldDB" id="A0A6H5IM83"/>
<evidence type="ECO:0000256" key="1">
    <source>
        <dbReference type="SAM" id="MobiDB-lite"/>
    </source>
</evidence>
<sequence length="450" mass="50583">MDAAAADGAGGWSDANVNSAEAAAAAADDKRESKSSSSLAKGANKSLPPLGYNMGHGNQKRVLENQFNTKKKRYITIKRDIDDKKKSWFAVFEELLQLRDKILACGAKDPGKLEDVLPPPLPWNPAAGGGRSNGAAADELEVARARAQDEPLPHPKPSANDQAPLTGQLKAIASNVTEAALAFCNEVLDKRAEIYFWLANMKSPSQDALSFAEEISNQLEVYQADSNAYGEQLERIRGEQQARLSELLGQLEALLAEQASLRKERDDYKYRAQSAAEEIEQLTRELRQEKEKGLKLRSKLREQEASASKSEEKLEKTREQLRQLELQLQERQNSMKNKVKELSKLEKSRELALGRVDKQKEAVEQRLAKLKEDFEFKETEAKTIISEYKKQVEQLEAQIATEKSSRQEIDKNFDDLKKRYNQLEDKCKQLLDSNDIRKEPIAIPGRAAIF</sequence>
<dbReference type="EMBL" id="CADCXV010000924">
    <property type="protein sequence ID" value="CAB0038734.1"/>
    <property type="molecule type" value="Genomic_DNA"/>
</dbReference>
<feature type="compositionally biased region" description="Low complexity" evidence="1">
    <location>
        <begin position="35"/>
        <end position="46"/>
    </location>
</feature>
<feature type="region of interest" description="Disordered" evidence="1">
    <location>
        <begin position="293"/>
        <end position="316"/>
    </location>
</feature>
<proteinExistence type="predicted"/>
<keyword evidence="3" id="KW-1185">Reference proteome</keyword>
<dbReference type="OrthoDB" id="8197438at2759"/>
<dbReference type="Proteomes" id="UP000479190">
    <property type="component" value="Unassembled WGS sequence"/>
</dbReference>
<accession>A0A6H5IM83</accession>
<feature type="region of interest" description="Disordered" evidence="1">
    <location>
        <begin position="1"/>
        <end position="65"/>
    </location>
</feature>
<feature type="compositionally biased region" description="Low complexity" evidence="1">
    <location>
        <begin position="1"/>
        <end position="26"/>
    </location>
</feature>
<feature type="region of interest" description="Disordered" evidence="1">
    <location>
        <begin position="115"/>
        <end position="134"/>
    </location>
</feature>
<protein>
    <submittedName>
        <fullName evidence="2">Uncharacterized protein</fullName>
    </submittedName>
</protein>
<evidence type="ECO:0000313" key="2">
    <source>
        <dbReference type="EMBL" id="CAB0038734.1"/>
    </source>
</evidence>
<name>A0A6H5IM83_9HYME</name>
<gene>
    <name evidence="2" type="ORF">TBRA_LOCUS10505</name>
</gene>
<reference evidence="2 3" key="1">
    <citation type="submission" date="2020-02" db="EMBL/GenBank/DDBJ databases">
        <authorList>
            <person name="Ferguson B K."/>
        </authorList>
    </citation>
    <scope>NUCLEOTIDE SEQUENCE [LARGE SCALE GENOMIC DNA]</scope>
</reference>